<feature type="non-terminal residue" evidence="2">
    <location>
        <position position="97"/>
    </location>
</feature>
<dbReference type="PANTHER" id="PTHR33416">
    <property type="entry name" value="NUCLEAR PORE COMPLEX PROTEIN NUP1"/>
    <property type="match status" value="1"/>
</dbReference>
<dbReference type="GO" id="GO:0005635">
    <property type="term" value="C:nuclear envelope"/>
    <property type="evidence" value="ECO:0007669"/>
    <property type="project" value="TreeGrafter"/>
</dbReference>
<comment type="caution">
    <text evidence="2">The sequence shown here is derived from an EMBL/GenBank/DDBJ whole genome shotgun (WGS) entry which is preliminary data.</text>
</comment>
<evidence type="ECO:0000313" key="3">
    <source>
        <dbReference type="Proteomes" id="UP000015453"/>
    </source>
</evidence>
<evidence type="ECO:0000313" key="2">
    <source>
        <dbReference type="EMBL" id="EPS72698.1"/>
    </source>
</evidence>
<protein>
    <submittedName>
        <fullName evidence="2">Uncharacterized protein</fullName>
    </submittedName>
</protein>
<dbReference type="EMBL" id="AUSU01000731">
    <property type="protein sequence ID" value="EPS72698.1"/>
    <property type="molecule type" value="Genomic_DNA"/>
</dbReference>
<dbReference type="OrthoDB" id="653468at2759"/>
<dbReference type="PANTHER" id="PTHR33416:SF20">
    <property type="entry name" value="NUCLEAR PORE COMPLEX PROTEIN NUP1"/>
    <property type="match status" value="1"/>
</dbReference>
<feature type="non-terminal residue" evidence="2">
    <location>
        <position position="1"/>
    </location>
</feature>
<keyword evidence="3" id="KW-1185">Reference proteome</keyword>
<name>S8E9Y4_9LAMI</name>
<organism evidence="2 3">
    <name type="scientific">Genlisea aurea</name>
    <dbReference type="NCBI Taxonomy" id="192259"/>
    <lineage>
        <taxon>Eukaryota</taxon>
        <taxon>Viridiplantae</taxon>
        <taxon>Streptophyta</taxon>
        <taxon>Embryophyta</taxon>
        <taxon>Tracheophyta</taxon>
        <taxon>Spermatophyta</taxon>
        <taxon>Magnoliopsida</taxon>
        <taxon>eudicotyledons</taxon>
        <taxon>Gunneridae</taxon>
        <taxon>Pentapetalae</taxon>
        <taxon>asterids</taxon>
        <taxon>lamiids</taxon>
        <taxon>Lamiales</taxon>
        <taxon>Lentibulariaceae</taxon>
        <taxon>Genlisea</taxon>
    </lineage>
</organism>
<dbReference type="GO" id="GO:0016973">
    <property type="term" value="P:poly(A)+ mRNA export from nucleus"/>
    <property type="evidence" value="ECO:0007669"/>
    <property type="project" value="TreeGrafter"/>
</dbReference>
<dbReference type="Proteomes" id="UP000015453">
    <property type="component" value="Unassembled WGS sequence"/>
</dbReference>
<reference evidence="2 3" key="1">
    <citation type="journal article" date="2013" name="BMC Genomics">
        <title>The miniature genome of a carnivorous plant Genlisea aurea contains a low number of genes and short non-coding sequences.</title>
        <authorList>
            <person name="Leushkin E.V."/>
            <person name="Sutormin R.A."/>
            <person name="Nabieva E.R."/>
            <person name="Penin A.A."/>
            <person name="Kondrashov A.S."/>
            <person name="Logacheva M.D."/>
        </authorList>
    </citation>
    <scope>NUCLEOTIDE SEQUENCE [LARGE SCALE GENOMIC DNA]</scope>
</reference>
<feature type="region of interest" description="Disordered" evidence="1">
    <location>
        <begin position="75"/>
        <end position="97"/>
    </location>
</feature>
<feature type="compositionally biased region" description="Gly residues" evidence="1">
    <location>
        <begin position="1"/>
        <end position="12"/>
    </location>
</feature>
<evidence type="ECO:0000256" key="1">
    <source>
        <dbReference type="SAM" id="MobiDB-lite"/>
    </source>
</evidence>
<proteinExistence type="predicted"/>
<gene>
    <name evidence="2" type="ORF">M569_02058</name>
</gene>
<dbReference type="AlphaFoldDB" id="S8E9Y4"/>
<feature type="region of interest" description="Disordered" evidence="1">
    <location>
        <begin position="1"/>
        <end position="39"/>
    </location>
</feature>
<sequence length="97" mass="10718">NSSSYGGGGAGGKFRKKLFRRQATPYDRPPAGLRGNSHKPEGWLKKLLVDPAYKLISYGADRLFDSVFRKRLMAPQSPREPDVNSNVNDAVQEAVVN</sequence>
<accession>S8E9Y4</accession>
<dbReference type="GO" id="GO:0071763">
    <property type="term" value="P:nuclear membrane organization"/>
    <property type="evidence" value="ECO:0007669"/>
    <property type="project" value="TreeGrafter"/>
</dbReference>